<comment type="caution">
    <text evidence="1">The sequence shown here is derived from an EMBL/GenBank/DDBJ whole genome shotgun (WGS) entry which is preliminary data.</text>
</comment>
<dbReference type="EMBL" id="JBHUOR010000036">
    <property type="protein sequence ID" value="MFD2868184.1"/>
    <property type="molecule type" value="Genomic_DNA"/>
</dbReference>
<sequence length="544" mass="63090">MGTQPTNAGIDFQQRVSAWALINMLAEIDLSNTMDIGDEIYIKKVAFESEDIIDDLVIHTKKNESIYLQMKRTASLTIQNEKSDFYKAINQFVQTYVLNSTENASYVLVTSSKSSTPIKDELRKILNSVRYNPLTFINNPLTKNEKSSFEKFKTMVEQIYYKLSNKNMGDNDFLNFISKVYIVVIDIEDGMSFEKVVLLTLENKFKVSNPKLFWSFAIKNALSFASQRLSVKKDELQHKWATHLNTYSNEDSKDKDDSFFEFEIQDSLAVGKDVILAELCEGVEWENEDLDLKNALFLIEFFRFDDNGNKKDLYKLPDLYFVSDDLKFKIIYRAATNKGMERYLLSNPHFKNKELVIMPANEIEQVEKDDHVIMYREKCLTILNANSTLTCLHCGKGISNNNCSMIEIDYIPSKLKLGIIHNECRQPLDRVLGMVSSKLFDEFSFLNNFDFDRWIKVLPNSQILSQSTDTMNDGKIKIVNWQPCNIPNSFSNFCVKMNLKNGDFHYTKVRGINVNMVRYIFAHLSMYNHDHNGYHYSNYCIITT</sequence>
<accession>A0ABW5XYR1</accession>
<protein>
    <recommendedName>
        <fullName evidence="3">Restriction endonuclease type IV Mrr domain-containing protein</fullName>
    </recommendedName>
</protein>
<gene>
    <name evidence="1" type="ORF">ACFSY7_06710</name>
</gene>
<evidence type="ECO:0000313" key="1">
    <source>
        <dbReference type="EMBL" id="MFD2868184.1"/>
    </source>
</evidence>
<name>A0ABW5XYR1_9BACL</name>
<dbReference type="Proteomes" id="UP001597568">
    <property type="component" value="Unassembled WGS sequence"/>
</dbReference>
<dbReference type="RefSeq" id="WP_380147301.1">
    <property type="nucleotide sequence ID" value="NZ_JBHUOR010000036.1"/>
</dbReference>
<evidence type="ECO:0008006" key="3">
    <source>
        <dbReference type="Google" id="ProtNLM"/>
    </source>
</evidence>
<keyword evidence="2" id="KW-1185">Reference proteome</keyword>
<reference evidence="2" key="1">
    <citation type="journal article" date="2019" name="Int. J. Syst. Evol. Microbiol.">
        <title>The Global Catalogue of Microorganisms (GCM) 10K type strain sequencing project: providing services to taxonomists for standard genome sequencing and annotation.</title>
        <authorList>
            <consortium name="The Broad Institute Genomics Platform"/>
            <consortium name="The Broad Institute Genome Sequencing Center for Infectious Disease"/>
            <person name="Wu L."/>
            <person name="Ma J."/>
        </authorList>
    </citation>
    <scope>NUCLEOTIDE SEQUENCE [LARGE SCALE GENOMIC DNA]</scope>
    <source>
        <strain evidence="2">KCTC 33522</strain>
    </source>
</reference>
<proteinExistence type="predicted"/>
<organism evidence="1 2">
    <name type="scientific">Kurthia populi</name>
    <dbReference type="NCBI Taxonomy" id="1562132"/>
    <lineage>
        <taxon>Bacteria</taxon>
        <taxon>Bacillati</taxon>
        <taxon>Bacillota</taxon>
        <taxon>Bacilli</taxon>
        <taxon>Bacillales</taxon>
        <taxon>Caryophanaceae</taxon>
        <taxon>Kurthia</taxon>
    </lineage>
</organism>
<evidence type="ECO:0000313" key="2">
    <source>
        <dbReference type="Proteomes" id="UP001597568"/>
    </source>
</evidence>